<evidence type="ECO:0000313" key="1">
    <source>
        <dbReference type="EMBL" id="QUW04530.1"/>
    </source>
</evidence>
<reference evidence="1 2" key="1">
    <citation type="submission" date="2021-03" db="EMBL/GenBank/DDBJ databases">
        <title>Genomic and phenotypic characterization of Chloracidobacterium isolates provides evidence for multiple species.</title>
        <authorList>
            <person name="Saini M.K."/>
            <person name="Costas A.M.G."/>
            <person name="Tank M."/>
            <person name="Bryant D.A."/>
        </authorList>
    </citation>
    <scope>NUCLEOTIDE SEQUENCE [LARGE SCALE GENOMIC DNA]</scope>
    <source>
        <strain evidence="1 2">BV2-C</strain>
    </source>
</reference>
<dbReference type="EMBL" id="CP072649">
    <property type="protein sequence ID" value="QUW04530.1"/>
    <property type="molecule type" value="Genomic_DNA"/>
</dbReference>
<proteinExistence type="predicted"/>
<dbReference type="RefSeq" id="WP_211430419.1">
    <property type="nucleotide sequence ID" value="NZ_CP072649.1"/>
</dbReference>
<gene>
    <name evidence="1" type="ORF">J8C06_12145</name>
</gene>
<keyword evidence="2" id="KW-1185">Reference proteome</keyword>
<accession>A0ABX8BHG6</accession>
<dbReference type="Proteomes" id="UP000676506">
    <property type="component" value="Chromosome 2"/>
</dbReference>
<name>A0ABX8BHG6_9BACT</name>
<evidence type="ECO:0000313" key="2">
    <source>
        <dbReference type="Proteomes" id="UP000676506"/>
    </source>
</evidence>
<protein>
    <submittedName>
        <fullName evidence="1">Uncharacterized protein</fullName>
    </submittedName>
</protein>
<sequence length="52" mass="5849">MNTINAQRQEKNARVHLFARPVHFATWPARQHAETARLNAALAKNLEELGVG</sequence>
<organism evidence="1 2">
    <name type="scientific">Chloracidobacterium validum</name>
    <dbReference type="NCBI Taxonomy" id="2821543"/>
    <lineage>
        <taxon>Bacteria</taxon>
        <taxon>Pseudomonadati</taxon>
        <taxon>Acidobacteriota</taxon>
        <taxon>Terriglobia</taxon>
        <taxon>Terriglobales</taxon>
        <taxon>Acidobacteriaceae</taxon>
        <taxon>Chloracidobacterium</taxon>
    </lineage>
</organism>